<dbReference type="RefSeq" id="WP_048851674.1">
    <property type="nucleotide sequence ID" value="NZ_BANI01000124.1"/>
</dbReference>
<reference evidence="2 3" key="1">
    <citation type="submission" date="2012-11" db="EMBL/GenBank/DDBJ databases">
        <title>Whole genome sequence of Gluconacetobacter europaeus NBRC3261.</title>
        <authorList>
            <person name="Azuma Y."/>
            <person name="Higashiura N."/>
            <person name="Hirakawa H."/>
            <person name="Matsushita K."/>
        </authorList>
    </citation>
    <scope>NUCLEOTIDE SEQUENCE [LARGE SCALE GENOMIC DNA]</scope>
    <source>
        <strain evidence="2 3">NBRC 3261</strain>
    </source>
</reference>
<comment type="caution">
    <text evidence="2">The sequence shown here is derived from an EMBL/GenBank/DDBJ whole genome shotgun (WGS) entry which is preliminary data.</text>
</comment>
<dbReference type="InterPro" id="IPR011604">
    <property type="entry name" value="PDDEXK-like_dom_sf"/>
</dbReference>
<dbReference type="SUPFAM" id="SSF52980">
    <property type="entry name" value="Restriction endonuclease-like"/>
    <property type="match status" value="1"/>
</dbReference>
<organism evidence="2 3">
    <name type="scientific">Komagataeibacter europaeus NBRC 3261</name>
    <dbReference type="NCBI Taxonomy" id="1234669"/>
    <lineage>
        <taxon>Bacteria</taxon>
        <taxon>Pseudomonadati</taxon>
        <taxon>Pseudomonadota</taxon>
        <taxon>Alphaproteobacteria</taxon>
        <taxon>Acetobacterales</taxon>
        <taxon>Acetobacteraceae</taxon>
        <taxon>Komagataeibacter</taxon>
    </lineage>
</organism>
<dbReference type="EMBL" id="BANI01000124">
    <property type="protein sequence ID" value="GAN97097.1"/>
    <property type="molecule type" value="Genomic_DNA"/>
</dbReference>
<evidence type="ECO:0000313" key="3">
    <source>
        <dbReference type="Proteomes" id="UP000032675"/>
    </source>
</evidence>
<name>A0A0D6Q0J5_KOMEU</name>
<feature type="domain" description="PD-(D/E)XK endonuclease-like" evidence="1">
    <location>
        <begin position="745"/>
        <end position="980"/>
    </location>
</feature>
<dbReference type="SUPFAM" id="SSF52540">
    <property type="entry name" value="P-loop containing nucleoside triphosphate hydrolases"/>
    <property type="match status" value="1"/>
</dbReference>
<evidence type="ECO:0000313" key="2">
    <source>
        <dbReference type="EMBL" id="GAN97097.1"/>
    </source>
</evidence>
<protein>
    <submittedName>
        <fullName evidence="2">Nuclease</fullName>
    </submittedName>
</protein>
<evidence type="ECO:0000259" key="1">
    <source>
        <dbReference type="Pfam" id="PF12705"/>
    </source>
</evidence>
<gene>
    <name evidence="2" type="ORF">Geu3261_0141_009</name>
</gene>
<dbReference type="Gene3D" id="3.90.320.10">
    <property type="match status" value="1"/>
</dbReference>
<sequence length="1022" mass="109313">MTDATADCVRGRAAVVPLHVPFVDQIAARWLEQAGHDPQACGNGLILLPSRRAARALTEAFVRQVDGRPILLPRIAPIAALDEASLALSGCSALDLPPAVDPVRRLATLTLLVMQAGKAFGDVQGVDQAWPLARALADLMDEAEWAECDLCERLSHAADGDFAQHWHQTLKFLSIVTSVWPAWLAEQGVMNPVARQTALLHAQAARWTETPPPAGDPIWAAGFSDAVPSTIAMLRAVMSLPDGLLVLPGVDMDCDDDVWQHLPPDHPQAGTAHMLAELGIERACMEQWDTLNDGGVASSPVPRASLLARALLPARALDRWRAPDAPVAADGLSVLRSADQQEEAAAIALVLRQVLEQPGRRAALVTPDRALAGRVATELMRWGVIADDSAGESLLTVPQTAFLRLIVQAVDGGLSPVALLSVIKHPLAACGLSPGNCRASARQLERLVLRGPAPPPGIAGLRSALARAADDPHGALADAPDAPEEINAFLDRLETAFGPLLALPGSTLVPVSVLLAALVETAQALATTDTVDGAERLWAGEEGNALGQHMSAMLAWCDVLPDARVGALDGLLASSLAGMMVQGRRAVRGREGTAVHPRVFIWGLLEARLQTADTIVLGGLVETVWPLATDPGPWMSRPMRTRVGLPSPEWAIGQAAHDFVSCACAAPNVVLSLAARRQGAPTVPARWLVRLDAYLAGHGHGHGHGHGLPAHPALRWLDSLDRPQGAAMPVAPPQPRPALGLRPRSLSVTEIETWMRDPYAIYARRILRLRPLADLEELADAADYGQIVHAALDRWFRAHPSDWPHDGAARMRDVFADVLRAADLRPALAAWWAPRLDRIAAWCAQAEETRRATGGPRTVLTELGGTMRLEDLPAGPFTLRGRADRIDLHGDGSLSLFDYKTGTLPTRRSVMEGWQSQLVLEAAMIECGGFPPPVAGTVAELVYWRLTGGHVPAQVLDVARGAELTELIAGCRAGLRALVEAYDNPDQPYLSHPFPGEEPRFADYAHLARVAEWSAAREENGG</sequence>
<dbReference type="InterPro" id="IPR027417">
    <property type="entry name" value="P-loop_NTPase"/>
</dbReference>
<dbReference type="InterPro" id="IPR011335">
    <property type="entry name" value="Restrct_endonuc-II-like"/>
</dbReference>
<proteinExistence type="predicted"/>
<dbReference type="InterPro" id="IPR038726">
    <property type="entry name" value="PDDEXK_AddAB-type"/>
</dbReference>
<dbReference type="Pfam" id="PF12705">
    <property type="entry name" value="PDDEXK_1"/>
    <property type="match status" value="1"/>
</dbReference>
<dbReference type="NCBIfam" id="TIGR02786">
    <property type="entry name" value="addB_alphas"/>
    <property type="match status" value="1"/>
</dbReference>
<accession>A0A0D6Q0J5</accession>
<dbReference type="Proteomes" id="UP000032675">
    <property type="component" value="Unassembled WGS sequence"/>
</dbReference>
<dbReference type="InterPro" id="IPR014153">
    <property type="entry name" value="Ds_break_AddB"/>
</dbReference>
<dbReference type="AlphaFoldDB" id="A0A0D6Q0J5"/>